<organism evidence="3 4">
    <name type="scientific">Lymnaea stagnalis</name>
    <name type="common">Great pond snail</name>
    <name type="synonym">Helix stagnalis</name>
    <dbReference type="NCBI Taxonomy" id="6523"/>
    <lineage>
        <taxon>Eukaryota</taxon>
        <taxon>Metazoa</taxon>
        <taxon>Spiralia</taxon>
        <taxon>Lophotrochozoa</taxon>
        <taxon>Mollusca</taxon>
        <taxon>Gastropoda</taxon>
        <taxon>Heterobranchia</taxon>
        <taxon>Euthyneura</taxon>
        <taxon>Panpulmonata</taxon>
        <taxon>Hygrophila</taxon>
        <taxon>Lymnaeoidea</taxon>
        <taxon>Lymnaeidae</taxon>
        <taxon>Lymnaea</taxon>
    </lineage>
</organism>
<comment type="caution">
    <text evidence="3">The sequence shown here is derived from an EMBL/GenBank/DDBJ whole genome shotgun (WGS) entry which is preliminary data.</text>
</comment>
<feature type="non-terminal residue" evidence="3">
    <location>
        <position position="156"/>
    </location>
</feature>
<gene>
    <name evidence="3" type="ORF">GSLYS_00014334001</name>
</gene>
<dbReference type="AlphaFoldDB" id="A0AAV2I5C3"/>
<proteinExistence type="predicted"/>
<protein>
    <recommendedName>
        <fullName evidence="5">C-type lectin domain-containing protein</fullName>
    </recommendedName>
</protein>
<sequence length="156" mass="18171">MEMIPIGVTLYSINKLHCARSCNEYSNCYSFNFNMRTNICTLGSWLLNNTPTLDPDDTIYTQGAVCDEWQQFRFMSYHNVSTCIWISEKKNDYPNSQKACQEMNSHLYTLKVIKKLSMMMDAIKVKHPASETSQMSFWVGLNNVETEDVYRWDDDG</sequence>
<dbReference type="Proteomes" id="UP001497497">
    <property type="component" value="Unassembled WGS sequence"/>
</dbReference>
<dbReference type="InterPro" id="IPR001304">
    <property type="entry name" value="C-type_lectin-like"/>
</dbReference>
<dbReference type="InterPro" id="IPR016186">
    <property type="entry name" value="C-type_lectin-like/link_sf"/>
</dbReference>
<keyword evidence="4" id="KW-1185">Reference proteome</keyword>
<dbReference type="Pfam" id="PF00059">
    <property type="entry name" value="Lectin_C"/>
    <property type="match status" value="1"/>
</dbReference>
<evidence type="ECO:0008006" key="5">
    <source>
        <dbReference type="Google" id="ProtNLM"/>
    </source>
</evidence>
<evidence type="ECO:0000313" key="3">
    <source>
        <dbReference type="EMBL" id="CAL1540685.1"/>
    </source>
</evidence>
<reference evidence="3 4" key="1">
    <citation type="submission" date="2024-04" db="EMBL/GenBank/DDBJ databases">
        <authorList>
            <consortium name="Genoscope - CEA"/>
            <person name="William W."/>
        </authorList>
    </citation>
    <scope>NUCLEOTIDE SEQUENCE [LARGE SCALE GENOMIC DNA]</scope>
</reference>
<dbReference type="SUPFAM" id="SSF56436">
    <property type="entry name" value="C-type lectin-like"/>
    <property type="match status" value="1"/>
</dbReference>
<name>A0AAV2I5C3_LYMST</name>
<dbReference type="InterPro" id="IPR016187">
    <property type="entry name" value="CTDL_fold"/>
</dbReference>
<dbReference type="Gene3D" id="3.10.100.10">
    <property type="entry name" value="Mannose-Binding Protein A, subunit A"/>
    <property type="match status" value="1"/>
</dbReference>
<feature type="domain" description="C-type lectin" evidence="2">
    <location>
        <begin position="90"/>
        <end position="155"/>
    </location>
</feature>
<dbReference type="EMBL" id="CAXITT010000394">
    <property type="protein sequence ID" value="CAL1540685.1"/>
    <property type="molecule type" value="Genomic_DNA"/>
</dbReference>
<dbReference type="InterPro" id="IPR003609">
    <property type="entry name" value="Pan_app"/>
</dbReference>
<evidence type="ECO:0000259" key="1">
    <source>
        <dbReference type="Pfam" id="PF00024"/>
    </source>
</evidence>
<accession>A0AAV2I5C3</accession>
<feature type="domain" description="Apple" evidence="1">
    <location>
        <begin position="16"/>
        <end position="58"/>
    </location>
</feature>
<dbReference type="Pfam" id="PF00024">
    <property type="entry name" value="PAN_1"/>
    <property type="match status" value="1"/>
</dbReference>
<evidence type="ECO:0000259" key="2">
    <source>
        <dbReference type="Pfam" id="PF00059"/>
    </source>
</evidence>
<evidence type="ECO:0000313" key="4">
    <source>
        <dbReference type="Proteomes" id="UP001497497"/>
    </source>
</evidence>